<evidence type="ECO:0000313" key="2">
    <source>
        <dbReference type="EMBL" id="CDP13425.1"/>
    </source>
</evidence>
<name>A0A068UY06_COFCA</name>
<evidence type="ECO:0000313" key="3">
    <source>
        <dbReference type="Proteomes" id="UP000295252"/>
    </source>
</evidence>
<feature type="region of interest" description="Disordered" evidence="1">
    <location>
        <begin position="1"/>
        <end position="26"/>
    </location>
</feature>
<dbReference type="Proteomes" id="UP000295252">
    <property type="component" value="Chromosome X"/>
</dbReference>
<feature type="region of interest" description="Disordered" evidence="1">
    <location>
        <begin position="251"/>
        <end position="278"/>
    </location>
</feature>
<reference evidence="3" key="1">
    <citation type="journal article" date="2014" name="Science">
        <title>The coffee genome provides insight into the convergent evolution of caffeine biosynthesis.</title>
        <authorList>
            <person name="Denoeud F."/>
            <person name="Carretero-Paulet L."/>
            <person name="Dereeper A."/>
            <person name="Droc G."/>
            <person name="Guyot R."/>
            <person name="Pietrella M."/>
            <person name="Zheng C."/>
            <person name="Alberti A."/>
            <person name="Anthony F."/>
            <person name="Aprea G."/>
            <person name="Aury J.M."/>
            <person name="Bento P."/>
            <person name="Bernard M."/>
            <person name="Bocs S."/>
            <person name="Campa C."/>
            <person name="Cenci A."/>
            <person name="Combes M.C."/>
            <person name="Crouzillat D."/>
            <person name="Da Silva C."/>
            <person name="Daddiego L."/>
            <person name="De Bellis F."/>
            <person name="Dussert S."/>
            <person name="Garsmeur O."/>
            <person name="Gayraud T."/>
            <person name="Guignon V."/>
            <person name="Jahn K."/>
            <person name="Jamilloux V."/>
            <person name="Joet T."/>
            <person name="Labadie K."/>
            <person name="Lan T."/>
            <person name="Leclercq J."/>
            <person name="Lepelley M."/>
            <person name="Leroy T."/>
            <person name="Li L.T."/>
            <person name="Librado P."/>
            <person name="Lopez L."/>
            <person name="Munoz A."/>
            <person name="Noel B."/>
            <person name="Pallavicini A."/>
            <person name="Perrotta G."/>
            <person name="Poncet V."/>
            <person name="Pot D."/>
            <person name="Priyono X."/>
            <person name="Rigoreau M."/>
            <person name="Rouard M."/>
            <person name="Rozas J."/>
            <person name="Tranchant-Dubreuil C."/>
            <person name="VanBuren R."/>
            <person name="Zhang Q."/>
            <person name="Andrade A.C."/>
            <person name="Argout X."/>
            <person name="Bertrand B."/>
            <person name="de Kochko A."/>
            <person name="Graziosi G."/>
            <person name="Henry R.J."/>
            <person name="Jayarama X."/>
            <person name="Ming R."/>
            <person name="Nagai C."/>
            <person name="Rounsley S."/>
            <person name="Sankoff D."/>
            <person name="Giuliano G."/>
            <person name="Albert V.A."/>
            <person name="Wincker P."/>
            <person name="Lashermes P."/>
        </authorList>
    </citation>
    <scope>NUCLEOTIDE SEQUENCE [LARGE SCALE GENOMIC DNA]</scope>
    <source>
        <strain evidence="3">cv. DH200-94</strain>
    </source>
</reference>
<dbReference type="EMBL" id="HG739159">
    <property type="protein sequence ID" value="CDP13425.1"/>
    <property type="molecule type" value="Genomic_DNA"/>
</dbReference>
<dbReference type="InParanoid" id="A0A068UY06"/>
<feature type="compositionally biased region" description="Acidic residues" evidence="1">
    <location>
        <begin position="256"/>
        <end position="266"/>
    </location>
</feature>
<dbReference type="STRING" id="49390.A0A068UY06"/>
<proteinExistence type="predicted"/>
<feature type="compositionally biased region" description="Polar residues" evidence="1">
    <location>
        <begin position="14"/>
        <end position="26"/>
    </location>
</feature>
<protein>
    <submittedName>
        <fullName evidence="2">Uncharacterized protein</fullName>
    </submittedName>
</protein>
<dbReference type="FunCoup" id="A0A068UY06">
    <property type="interactions" value="1227"/>
</dbReference>
<keyword evidence="3" id="KW-1185">Reference proteome</keyword>
<feature type="compositionally biased region" description="Polar residues" evidence="1">
    <location>
        <begin position="91"/>
        <end position="113"/>
    </location>
</feature>
<dbReference type="PhylomeDB" id="A0A068UY06"/>
<accession>A0A068UY06</accession>
<organism evidence="2 3">
    <name type="scientific">Coffea canephora</name>
    <name type="common">Robusta coffee</name>
    <dbReference type="NCBI Taxonomy" id="49390"/>
    <lineage>
        <taxon>Eukaryota</taxon>
        <taxon>Viridiplantae</taxon>
        <taxon>Streptophyta</taxon>
        <taxon>Embryophyta</taxon>
        <taxon>Tracheophyta</taxon>
        <taxon>Spermatophyta</taxon>
        <taxon>Magnoliopsida</taxon>
        <taxon>eudicotyledons</taxon>
        <taxon>Gunneridae</taxon>
        <taxon>Pentapetalae</taxon>
        <taxon>asterids</taxon>
        <taxon>lamiids</taxon>
        <taxon>Gentianales</taxon>
        <taxon>Rubiaceae</taxon>
        <taxon>Ixoroideae</taxon>
        <taxon>Gardenieae complex</taxon>
        <taxon>Bertiereae - Coffeeae clade</taxon>
        <taxon>Coffeeae</taxon>
        <taxon>Coffea</taxon>
    </lineage>
</organism>
<dbReference type="OrthoDB" id="1915989at2759"/>
<evidence type="ECO:0000256" key="1">
    <source>
        <dbReference type="SAM" id="MobiDB-lite"/>
    </source>
</evidence>
<dbReference type="PANTHER" id="PTHR35696:SF1">
    <property type="entry name" value="ELECTRON CARRIER_IRON ION-BINDING PROTEIN"/>
    <property type="match status" value="1"/>
</dbReference>
<dbReference type="OMA" id="YSFPKLW"/>
<dbReference type="PANTHER" id="PTHR35696">
    <property type="entry name" value="ELECTRON CARRIER/IRON ION-BINDING PROTEIN"/>
    <property type="match status" value="1"/>
</dbReference>
<dbReference type="Gramene" id="CDP13425">
    <property type="protein sequence ID" value="CDP13425"/>
    <property type="gene ID" value="GSCOC_T00038365001"/>
</dbReference>
<feature type="region of interest" description="Disordered" evidence="1">
    <location>
        <begin position="87"/>
        <end position="113"/>
    </location>
</feature>
<dbReference type="AlphaFoldDB" id="A0A068UY06"/>
<sequence>MAASSPALSNNSNDTPSSSGAGAATFNVNTPPSAAATSKNLRGLNKPKCIKCGNVARSRCPYQSCKSCCAKAQNPCHIHVLKGGSNIPDKINSSSSPATDPQSADVSHSGNSHRVASLRQLSNTFAQFNNLQTPVRSRKPLTRKDAQVINEWRFLKLREFRDRNIEAENEAFDRYTRNVSLLEEVFCVNSALDGQSEEGSSAPNTDRSVDDCNEIMVPGLKLKLRSNPVRIENFRKRVQYIVDQGLRELNNIESNDGNDELGDPDETGNRPKKMKSSWRAERASTLSDLIDKLNKARNEEDLKACFDMYSRISKRASKTSQVDSVLAEASDEQNPIDNLLHRERASYAPPKWFSSTPIDQESLCRIDSYFCSLEDVEDL</sequence>
<feature type="compositionally biased region" description="Low complexity" evidence="1">
    <location>
        <begin position="1"/>
        <end position="13"/>
    </location>
</feature>
<gene>
    <name evidence="2" type="ORF">GSCOC_T00038365001</name>
</gene>